<dbReference type="EMBL" id="JACAGC010000005">
    <property type="protein sequence ID" value="KAF6364748.1"/>
    <property type="molecule type" value="Genomic_DNA"/>
</dbReference>
<accession>A0A7J7YSG1</accession>
<reference evidence="1 2" key="1">
    <citation type="journal article" date="2020" name="Nature">
        <title>Six reference-quality genomes reveal evolution of bat adaptations.</title>
        <authorList>
            <person name="Jebb D."/>
            <person name="Huang Z."/>
            <person name="Pippel M."/>
            <person name="Hughes G.M."/>
            <person name="Lavrichenko K."/>
            <person name="Devanna P."/>
            <person name="Winkler S."/>
            <person name="Jermiin L.S."/>
            <person name="Skirmuntt E.C."/>
            <person name="Katzourakis A."/>
            <person name="Burkitt-Gray L."/>
            <person name="Ray D.A."/>
            <person name="Sullivan K.A.M."/>
            <person name="Roscito J.G."/>
            <person name="Kirilenko B.M."/>
            <person name="Davalos L.M."/>
            <person name="Corthals A.P."/>
            <person name="Power M.L."/>
            <person name="Jones G."/>
            <person name="Ransome R.D."/>
            <person name="Dechmann D.K.N."/>
            <person name="Locatelli A.G."/>
            <person name="Puechmaille S.J."/>
            <person name="Fedrigo O."/>
            <person name="Jarvis E.D."/>
            <person name="Hiller M."/>
            <person name="Vernes S.C."/>
            <person name="Myers E.W."/>
            <person name="Teeling E.C."/>
        </authorList>
    </citation>
    <scope>NUCLEOTIDE SEQUENCE [LARGE SCALE GENOMIC DNA]</scope>
    <source>
        <strain evidence="1">MRhiFer1</strain>
        <tissue evidence="1">Lung</tissue>
    </source>
</reference>
<dbReference type="AlphaFoldDB" id="A0A7J7YSG1"/>
<dbReference type="Proteomes" id="UP000585614">
    <property type="component" value="Unassembled WGS sequence"/>
</dbReference>
<proteinExistence type="predicted"/>
<sequence>MHTKSAPFLSRADWTPCWVRQPPPKPGAHDGFLSEGPVRPRLPLLLVPTSWDTSTWSPPCPAFSWLGGPQSSTSPSAPGRIVGGFQPLVSWLPHLPYARGPFPLSQEGLPAAIPAGGVLLLLLVGSLARQGNCPTHVGFLPRTNHVRTRPWRGELLAEARE</sequence>
<organism evidence="1 2">
    <name type="scientific">Rhinolophus ferrumequinum</name>
    <name type="common">Greater horseshoe bat</name>
    <dbReference type="NCBI Taxonomy" id="59479"/>
    <lineage>
        <taxon>Eukaryota</taxon>
        <taxon>Metazoa</taxon>
        <taxon>Chordata</taxon>
        <taxon>Craniata</taxon>
        <taxon>Vertebrata</taxon>
        <taxon>Euteleostomi</taxon>
        <taxon>Mammalia</taxon>
        <taxon>Eutheria</taxon>
        <taxon>Laurasiatheria</taxon>
        <taxon>Chiroptera</taxon>
        <taxon>Yinpterochiroptera</taxon>
        <taxon>Rhinolophoidea</taxon>
        <taxon>Rhinolophidae</taxon>
        <taxon>Rhinolophinae</taxon>
        <taxon>Rhinolophus</taxon>
    </lineage>
</organism>
<gene>
    <name evidence="1" type="ORF">mRhiFer1_009872</name>
</gene>
<evidence type="ECO:0000313" key="1">
    <source>
        <dbReference type="EMBL" id="KAF6364748.1"/>
    </source>
</evidence>
<evidence type="ECO:0000313" key="2">
    <source>
        <dbReference type="Proteomes" id="UP000585614"/>
    </source>
</evidence>
<protein>
    <submittedName>
        <fullName evidence="1">Uncharacterized protein</fullName>
    </submittedName>
</protein>
<name>A0A7J7YSG1_RHIFE</name>
<comment type="caution">
    <text evidence="1">The sequence shown here is derived from an EMBL/GenBank/DDBJ whole genome shotgun (WGS) entry which is preliminary data.</text>
</comment>